<evidence type="ECO:0000313" key="15">
    <source>
        <dbReference type="EMBL" id="ENO83985.1"/>
    </source>
</evidence>
<dbReference type="Gene3D" id="2.40.170.20">
    <property type="entry name" value="TonB-dependent receptor, beta-barrel domain"/>
    <property type="match status" value="1"/>
</dbReference>
<dbReference type="CDD" id="cd01347">
    <property type="entry name" value="ligand_gated_channel"/>
    <property type="match status" value="1"/>
</dbReference>
<evidence type="ECO:0000256" key="11">
    <source>
        <dbReference type="RuleBase" id="RU003357"/>
    </source>
</evidence>
<keyword evidence="5 10" id="KW-0812">Transmembrane</keyword>
<reference evidence="15 16" key="1">
    <citation type="submission" date="2012-09" db="EMBL/GenBank/DDBJ databases">
        <title>Draft Genome Sequences of 6 Strains from Genus Thauera.</title>
        <authorList>
            <person name="Liu B."/>
            <person name="Shapleigh J.P."/>
            <person name="Frostegard A.H."/>
        </authorList>
    </citation>
    <scope>NUCLEOTIDE SEQUENCE [LARGE SCALE GENOMIC DNA]</scope>
    <source>
        <strain evidence="16">47Lol / DSM 12138</strain>
    </source>
</reference>
<keyword evidence="3 10" id="KW-0813">Transport</keyword>
<dbReference type="OrthoDB" id="8530571at2"/>
<evidence type="ECO:0000256" key="6">
    <source>
        <dbReference type="ARBA" id="ARBA00023077"/>
    </source>
</evidence>
<dbReference type="InterPro" id="IPR039426">
    <property type="entry name" value="TonB-dep_rcpt-like"/>
</dbReference>
<keyword evidence="9 10" id="KW-0998">Cell outer membrane</keyword>
<evidence type="ECO:0000259" key="14">
    <source>
        <dbReference type="Pfam" id="PF07715"/>
    </source>
</evidence>
<dbReference type="InterPro" id="IPR012910">
    <property type="entry name" value="Plug_dom"/>
</dbReference>
<dbReference type="GO" id="GO:0009279">
    <property type="term" value="C:cell outer membrane"/>
    <property type="evidence" value="ECO:0007669"/>
    <property type="project" value="UniProtKB-SubCell"/>
</dbReference>
<evidence type="ECO:0000256" key="9">
    <source>
        <dbReference type="ARBA" id="ARBA00023237"/>
    </source>
</evidence>
<protein>
    <submittedName>
        <fullName evidence="15">TonB-dependent receptor</fullName>
    </submittedName>
</protein>
<evidence type="ECO:0000256" key="7">
    <source>
        <dbReference type="ARBA" id="ARBA00023136"/>
    </source>
</evidence>
<dbReference type="eggNOG" id="COG4771">
    <property type="taxonomic scope" value="Bacteria"/>
</dbReference>
<feature type="signal peptide" evidence="12">
    <location>
        <begin position="1"/>
        <end position="22"/>
    </location>
</feature>
<sequence length="826" mass="87773">MQKFALTAIAAFCGALTPVAQAQEAPGAGDAAAEYAANLDAVVILGSSRQDQTALKSSAPVEVISTRQLEETGAVTLNQALQKLHPSFNFAQGQNAVKGQATRAASLRGVSPAYTLVLVNGKRRHTQALLQGTDPWPANNVVDLNTIPISAVARVEVLRDGAAAQYGSDAIAGVINIVLNNAAEGGGASVRYGSYSDGGGATKAVNGWKGLALGEAGFVNLSVDYLKSGQVDRSEADWRQRFPVGDSRNDTHGQEHGTWGQAGRENISFLANSELGIGDGTVYGWLNYADKRTSNYVNPERLVIGTGLPGDPIRDNTSNNLGLYPDGYQPGRSYYSTDWAGAIGYRFGEESTGKLDVGASWGRNRTSISGWDTSNPSWGAASPTKFDYGEWRSSQLSITADYVRSFSPAWAPAPVLVSAGVLSRRESWGVSEFGDEAGYTNGGLSNAGNGIPITAASGSGLRAVDGGTVRRRVKGIYVGAETDVTERFQIGITARLEDYSDFGDTLNGKVSGRYEASSALAFRGTVSTGFHAPSLGQLGTQTTAFTSNWNNTGLGLAAPGQTRLFRPNDSRAAVFGAKPLDPEKSDSFSLGFVLTPDTDTSLTVDAYYLKIKDQVIVTDALRGAGVTSAFTSVGLPGFTQASYYFNGWDTTTTGIDFVGRKKLRLDGAGTLDLSLGLSFLDTKASKVKNTQTVNGTTVTVVNDFRVRDIETGIPKNKLVLGARYNYGAWTVDSTVTRYGKYTYNAAAGAANGNHDQTFDPEWYVDLNLGYRVNSHLRLELGAQNLFNEYPDKYDTTNRASGINPYSFIAPNGAAGRFVYAGASLIF</sequence>
<evidence type="ECO:0000256" key="12">
    <source>
        <dbReference type="SAM" id="SignalP"/>
    </source>
</evidence>
<keyword evidence="7 10" id="KW-0472">Membrane</keyword>
<dbReference type="Pfam" id="PF00593">
    <property type="entry name" value="TonB_dep_Rec_b-barrel"/>
    <property type="match status" value="1"/>
</dbReference>
<dbReference type="EMBL" id="AMXE01000128">
    <property type="protein sequence ID" value="ENO83985.1"/>
    <property type="molecule type" value="Genomic_DNA"/>
</dbReference>
<dbReference type="STRING" id="1123367.GCA_000621305_02199"/>
<feature type="chain" id="PRO_5004127923" evidence="12">
    <location>
        <begin position="23"/>
        <end position="826"/>
    </location>
</feature>
<evidence type="ECO:0000259" key="13">
    <source>
        <dbReference type="Pfam" id="PF00593"/>
    </source>
</evidence>
<dbReference type="RefSeq" id="WP_004347261.1">
    <property type="nucleotide sequence ID" value="NZ_AMXE01000128.1"/>
</dbReference>
<evidence type="ECO:0000256" key="1">
    <source>
        <dbReference type="ARBA" id="ARBA00004571"/>
    </source>
</evidence>
<accession>N6XXJ1</accession>
<dbReference type="InterPro" id="IPR037066">
    <property type="entry name" value="Plug_dom_sf"/>
</dbReference>
<dbReference type="InterPro" id="IPR036942">
    <property type="entry name" value="Beta-barrel_TonB_sf"/>
</dbReference>
<comment type="caution">
    <text evidence="15">The sequence shown here is derived from an EMBL/GenBank/DDBJ whole genome shotgun (WGS) entry which is preliminary data.</text>
</comment>
<keyword evidence="16" id="KW-1185">Reference proteome</keyword>
<proteinExistence type="inferred from homology"/>
<evidence type="ECO:0000313" key="16">
    <source>
        <dbReference type="Proteomes" id="UP000013232"/>
    </source>
</evidence>
<comment type="similarity">
    <text evidence="2 10 11">Belongs to the TonB-dependent receptor family.</text>
</comment>
<organism evidence="15 16">
    <name type="scientific">Thauera linaloolentis (strain DSM 12138 / JCM 21573 / CCUG 41526 / CIP 105981 / IAM 15112 / NBRC 102519 / 47Lol)</name>
    <dbReference type="NCBI Taxonomy" id="1123367"/>
    <lineage>
        <taxon>Bacteria</taxon>
        <taxon>Pseudomonadati</taxon>
        <taxon>Pseudomonadota</taxon>
        <taxon>Betaproteobacteria</taxon>
        <taxon>Rhodocyclales</taxon>
        <taxon>Zoogloeaceae</taxon>
        <taxon>Thauera</taxon>
    </lineage>
</organism>
<evidence type="ECO:0000256" key="2">
    <source>
        <dbReference type="ARBA" id="ARBA00009810"/>
    </source>
</evidence>
<dbReference type="PANTHER" id="PTHR47234:SF3">
    <property type="entry name" value="SECRETIN_TONB SHORT N-TERMINAL DOMAIN-CONTAINING PROTEIN"/>
    <property type="match status" value="1"/>
</dbReference>
<dbReference type="PANTHER" id="PTHR47234">
    <property type="match status" value="1"/>
</dbReference>
<gene>
    <name evidence="15" type="ORF">C666_18100</name>
</gene>
<dbReference type="Pfam" id="PF07715">
    <property type="entry name" value="Plug"/>
    <property type="match status" value="1"/>
</dbReference>
<evidence type="ECO:0000256" key="4">
    <source>
        <dbReference type="ARBA" id="ARBA00022452"/>
    </source>
</evidence>
<dbReference type="AlphaFoldDB" id="N6XXJ1"/>
<dbReference type="InterPro" id="IPR000531">
    <property type="entry name" value="Beta-barrel_TonB"/>
</dbReference>
<comment type="subcellular location">
    <subcellularLocation>
        <location evidence="1 10">Cell outer membrane</location>
        <topology evidence="1 10">Multi-pass membrane protein</topology>
    </subcellularLocation>
</comment>
<dbReference type="SUPFAM" id="SSF56935">
    <property type="entry name" value="Porins"/>
    <property type="match status" value="1"/>
</dbReference>
<evidence type="ECO:0000256" key="5">
    <source>
        <dbReference type="ARBA" id="ARBA00022692"/>
    </source>
</evidence>
<dbReference type="Proteomes" id="UP000013232">
    <property type="component" value="Unassembled WGS sequence"/>
</dbReference>
<keyword evidence="8 15" id="KW-0675">Receptor</keyword>
<dbReference type="Gene3D" id="2.170.130.10">
    <property type="entry name" value="TonB-dependent receptor, plug domain"/>
    <property type="match status" value="1"/>
</dbReference>
<dbReference type="PROSITE" id="PS52016">
    <property type="entry name" value="TONB_DEPENDENT_REC_3"/>
    <property type="match status" value="1"/>
</dbReference>
<keyword evidence="6 11" id="KW-0798">TonB box</keyword>
<feature type="domain" description="TonB-dependent receptor plug" evidence="14">
    <location>
        <begin position="56"/>
        <end position="174"/>
    </location>
</feature>
<feature type="domain" description="TonB-dependent receptor-like beta-barrel" evidence="13">
    <location>
        <begin position="280"/>
        <end position="785"/>
    </location>
</feature>
<keyword evidence="12" id="KW-0732">Signal</keyword>
<evidence type="ECO:0000256" key="10">
    <source>
        <dbReference type="PROSITE-ProRule" id="PRU01360"/>
    </source>
</evidence>
<keyword evidence="4 10" id="KW-1134">Transmembrane beta strand</keyword>
<evidence type="ECO:0000256" key="8">
    <source>
        <dbReference type="ARBA" id="ARBA00023170"/>
    </source>
</evidence>
<name>N6XXJ1_THAL4</name>
<evidence type="ECO:0000256" key="3">
    <source>
        <dbReference type="ARBA" id="ARBA00022448"/>
    </source>
</evidence>